<accession>A0AAV5SUF8</accession>
<protein>
    <submittedName>
        <fullName evidence="1">Uncharacterized protein</fullName>
    </submittedName>
</protein>
<comment type="caution">
    <text evidence="1">The sequence shown here is derived from an EMBL/GenBank/DDBJ whole genome shotgun (WGS) entry which is preliminary data.</text>
</comment>
<name>A0AAV5SUF8_9BILA</name>
<gene>
    <name evidence="1" type="ORF">PENTCL1PPCAC_7893</name>
</gene>
<keyword evidence="2" id="KW-1185">Reference proteome</keyword>
<organism evidence="1 2">
    <name type="scientific">Pristionchus entomophagus</name>
    <dbReference type="NCBI Taxonomy" id="358040"/>
    <lineage>
        <taxon>Eukaryota</taxon>
        <taxon>Metazoa</taxon>
        <taxon>Ecdysozoa</taxon>
        <taxon>Nematoda</taxon>
        <taxon>Chromadorea</taxon>
        <taxon>Rhabditida</taxon>
        <taxon>Rhabditina</taxon>
        <taxon>Diplogasteromorpha</taxon>
        <taxon>Diplogasteroidea</taxon>
        <taxon>Neodiplogasteridae</taxon>
        <taxon>Pristionchus</taxon>
    </lineage>
</organism>
<sequence length="168" mass="18989">MAVEFIRQIGELQNETQERGAMCNQVRDGKRYVYRIIDVPEKDGILVDATESQLEGLRLKAVHRGKIIYERPKKQEKPSIEKLSENVVVIGSVYPGYDFGYVDSSSRFIHNMIIPTLEVFDMEKMEAHAVVAADLPEAFYRVAGIHEGKITVQAGSVVFSAQLPEKYI</sequence>
<proteinExistence type="predicted"/>
<evidence type="ECO:0000313" key="2">
    <source>
        <dbReference type="Proteomes" id="UP001432027"/>
    </source>
</evidence>
<dbReference type="EMBL" id="BTSX01000002">
    <property type="protein sequence ID" value="GMS85718.1"/>
    <property type="molecule type" value="Genomic_DNA"/>
</dbReference>
<dbReference type="AlphaFoldDB" id="A0AAV5SUF8"/>
<evidence type="ECO:0000313" key="1">
    <source>
        <dbReference type="EMBL" id="GMS85718.1"/>
    </source>
</evidence>
<reference evidence="1" key="1">
    <citation type="submission" date="2023-10" db="EMBL/GenBank/DDBJ databases">
        <title>Genome assembly of Pristionchus species.</title>
        <authorList>
            <person name="Yoshida K."/>
            <person name="Sommer R.J."/>
        </authorList>
    </citation>
    <scope>NUCLEOTIDE SEQUENCE</scope>
    <source>
        <strain evidence="1">RS0144</strain>
    </source>
</reference>
<feature type="non-terminal residue" evidence="1">
    <location>
        <position position="168"/>
    </location>
</feature>
<dbReference type="Proteomes" id="UP001432027">
    <property type="component" value="Unassembled WGS sequence"/>
</dbReference>